<dbReference type="HAMAP" id="MF_01940">
    <property type="entry name" value="RNA_CPDase"/>
    <property type="match status" value="1"/>
</dbReference>
<dbReference type="PANTHER" id="PTHR35561:SF1">
    <property type="entry name" value="RNA 2',3'-CYCLIC PHOSPHODIESTERASE"/>
    <property type="match status" value="1"/>
</dbReference>
<dbReference type="InterPro" id="IPR014051">
    <property type="entry name" value="Phosphoesterase_HXTX"/>
</dbReference>
<accession>A0ABZ2JBJ8</accession>
<dbReference type="RefSeq" id="WP_338738934.1">
    <property type="nucleotide sequence ID" value="NZ_CP146612.1"/>
</dbReference>
<evidence type="ECO:0000256" key="2">
    <source>
        <dbReference type="HAMAP-Rule" id="MF_01940"/>
    </source>
</evidence>
<evidence type="ECO:0000259" key="3">
    <source>
        <dbReference type="Pfam" id="PF02834"/>
    </source>
</evidence>
<reference evidence="4 5" key="1">
    <citation type="submission" date="2024-03" db="EMBL/GenBank/DDBJ databases">
        <title>A Dehalogenimonas Isolated from Estuarine Sediments Dihaloeliminates Chlorinated Alkanes.</title>
        <authorList>
            <person name="Yang Y."/>
            <person name="Wang H."/>
        </authorList>
    </citation>
    <scope>NUCLEOTIDE SEQUENCE [LARGE SCALE GENOMIC DNA]</scope>
    <source>
        <strain evidence="4 5">W</strain>
    </source>
</reference>
<comment type="similarity">
    <text evidence="2">Belongs to the 2H phosphoesterase superfamily. ThpR family.</text>
</comment>
<dbReference type="Pfam" id="PF02834">
    <property type="entry name" value="LigT_PEase"/>
    <property type="match status" value="2"/>
</dbReference>
<evidence type="ECO:0000256" key="1">
    <source>
        <dbReference type="ARBA" id="ARBA00022801"/>
    </source>
</evidence>
<dbReference type="InterPro" id="IPR009097">
    <property type="entry name" value="Cyclic_Pdiesterase"/>
</dbReference>
<comment type="catalytic activity">
    <reaction evidence="2">
        <text>a 3'-end 2',3'-cyclophospho-ribonucleotide-RNA + H2O = a 3'-end 2'-phospho-ribonucleotide-RNA + H(+)</text>
        <dbReference type="Rhea" id="RHEA:11828"/>
        <dbReference type="Rhea" id="RHEA-COMP:10464"/>
        <dbReference type="Rhea" id="RHEA-COMP:17353"/>
        <dbReference type="ChEBI" id="CHEBI:15377"/>
        <dbReference type="ChEBI" id="CHEBI:15378"/>
        <dbReference type="ChEBI" id="CHEBI:83064"/>
        <dbReference type="ChEBI" id="CHEBI:173113"/>
        <dbReference type="EC" id="3.1.4.58"/>
    </reaction>
</comment>
<evidence type="ECO:0000313" key="5">
    <source>
        <dbReference type="Proteomes" id="UP001375370"/>
    </source>
</evidence>
<comment type="function">
    <text evidence="2">Hydrolyzes RNA 2',3'-cyclic phosphodiester to an RNA 2'-phosphomonoester.</text>
</comment>
<dbReference type="Gene3D" id="3.90.1140.10">
    <property type="entry name" value="Cyclic phosphodiesterase"/>
    <property type="match status" value="1"/>
</dbReference>
<dbReference type="SUPFAM" id="SSF55144">
    <property type="entry name" value="LigT-like"/>
    <property type="match status" value="1"/>
</dbReference>
<feature type="domain" description="Phosphoesterase HXTX" evidence="3">
    <location>
        <begin position="107"/>
        <end position="186"/>
    </location>
</feature>
<dbReference type="InterPro" id="IPR004175">
    <property type="entry name" value="RNA_CPDase"/>
</dbReference>
<dbReference type="EC" id="3.1.4.58" evidence="2"/>
<feature type="domain" description="Phosphoesterase HXTX" evidence="3">
    <location>
        <begin position="13"/>
        <end position="98"/>
    </location>
</feature>
<evidence type="ECO:0000313" key="4">
    <source>
        <dbReference type="EMBL" id="WWX26103.1"/>
    </source>
</evidence>
<dbReference type="EMBL" id="CP146612">
    <property type="protein sequence ID" value="WWX26103.1"/>
    <property type="molecule type" value="Genomic_DNA"/>
</dbReference>
<gene>
    <name evidence="4" type="primary">thpR</name>
    <name evidence="4" type="ORF">V8247_03810</name>
</gene>
<organism evidence="4 5">
    <name type="scientific">Candidatus Dehalogenimonas loeffleri</name>
    <dbReference type="NCBI Taxonomy" id="3127115"/>
    <lineage>
        <taxon>Bacteria</taxon>
        <taxon>Bacillati</taxon>
        <taxon>Chloroflexota</taxon>
        <taxon>Dehalococcoidia</taxon>
        <taxon>Dehalococcoidales</taxon>
        <taxon>Dehalococcoidaceae</taxon>
        <taxon>Dehalogenimonas</taxon>
    </lineage>
</organism>
<dbReference type="NCBIfam" id="TIGR02258">
    <property type="entry name" value="2_5_ligase"/>
    <property type="match status" value="1"/>
</dbReference>
<dbReference type="PANTHER" id="PTHR35561">
    <property type="entry name" value="RNA 2',3'-CYCLIC PHOSPHODIESTERASE"/>
    <property type="match status" value="1"/>
</dbReference>
<keyword evidence="1 2" id="KW-0378">Hydrolase</keyword>
<feature type="short sequence motif" description="HXTX 2" evidence="2">
    <location>
        <begin position="134"/>
        <end position="137"/>
    </location>
</feature>
<feature type="active site" description="Proton donor" evidence="2">
    <location>
        <position position="47"/>
    </location>
</feature>
<feature type="short sequence motif" description="HXTX 1" evidence="2">
    <location>
        <begin position="47"/>
        <end position="50"/>
    </location>
</feature>
<dbReference type="Proteomes" id="UP001375370">
    <property type="component" value="Chromosome"/>
</dbReference>
<proteinExistence type="inferred from homology"/>
<sequence>MTAEDHLRVFIAVELPATIREELADLQNMLSPGLEPGIKWVAPDSIHLTLKFLGNVPVTRIPELQKVIEEATSRSRPFRLELAGLGAFPSRQRPEVIWCGLQGETYQLTQLQRQIENSLRPLEFPAETQPFSPHLTLARLRRDAGVNVRHQLAARLSENLPVSGSAFTVETVSLMQSRLTPTGPIYTRLAEFLLSDSNQGRS</sequence>
<feature type="active site" description="Proton acceptor" evidence="2">
    <location>
        <position position="134"/>
    </location>
</feature>
<name>A0ABZ2JBJ8_9CHLR</name>
<protein>
    <recommendedName>
        <fullName evidence="2">RNA 2',3'-cyclic phosphodiesterase</fullName>
        <shortName evidence="2">RNA 2',3'-CPDase</shortName>
        <ecNumber evidence="2">3.1.4.58</ecNumber>
    </recommendedName>
</protein>
<keyword evidence="5" id="KW-1185">Reference proteome</keyword>